<organism evidence="8 9">
    <name type="scientific">Lacticaseibacillus mingshuiensis</name>
    <dbReference type="NCBI Taxonomy" id="2799574"/>
    <lineage>
        <taxon>Bacteria</taxon>
        <taxon>Bacillati</taxon>
        <taxon>Bacillota</taxon>
        <taxon>Bacilli</taxon>
        <taxon>Lactobacillales</taxon>
        <taxon>Lactobacillaceae</taxon>
        <taxon>Lacticaseibacillus</taxon>
    </lineage>
</organism>
<accession>A0ABW4CIH3</accession>
<keyword evidence="5 6" id="KW-0472">Membrane</keyword>
<keyword evidence="3 6" id="KW-0812">Transmembrane</keyword>
<comment type="similarity">
    <text evidence="2">Belongs to the GtrA family.</text>
</comment>
<feature type="transmembrane region" description="Helical" evidence="6">
    <location>
        <begin position="83"/>
        <end position="105"/>
    </location>
</feature>
<proteinExistence type="inferred from homology"/>
<evidence type="ECO:0000256" key="1">
    <source>
        <dbReference type="ARBA" id="ARBA00004141"/>
    </source>
</evidence>
<dbReference type="RefSeq" id="WP_203628351.1">
    <property type="nucleotide sequence ID" value="NZ_BOLQ01000024.1"/>
</dbReference>
<evidence type="ECO:0000256" key="3">
    <source>
        <dbReference type="ARBA" id="ARBA00022692"/>
    </source>
</evidence>
<evidence type="ECO:0000256" key="6">
    <source>
        <dbReference type="SAM" id="Phobius"/>
    </source>
</evidence>
<reference evidence="9" key="1">
    <citation type="journal article" date="2019" name="Int. J. Syst. Evol. Microbiol.">
        <title>The Global Catalogue of Microorganisms (GCM) 10K type strain sequencing project: providing services to taxonomists for standard genome sequencing and annotation.</title>
        <authorList>
            <consortium name="The Broad Institute Genomics Platform"/>
            <consortium name="The Broad Institute Genome Sequencing Center for Infectious Disease"/>
            <person name="Wu L."/>
            <person name="Ma J."/>
        </authorList>
    </citation>
    <scope>NUCLEOTIDE SEQUENCE [LARGE SCALE GENOMIC DNA]</scope>
    <source>
        <strain evidence="9">CCM 8980</strain>
    </source>
</reference>
<dbReference type="PANTHER" id="PTHR38459">
    <property type="entry name" value="PROPHAGE BACTOPRENOL-LINKED GLUCOSE TRANSLOCASE HOMOLOG"/>
    <property type="match status" value="1"/>
</dbReference>
<comment type="subcellular location">
    <subcellularLocation>
        <location evidence="1">Membrane</location>
        <topology evidence="1">Multi-pass membrane protein</topology>
    </subcellularLocation>
</comment>
<evidence type="ECO:0000313" key="8">
    <source>
        <dbReference type="EMBL" id="MFD1429510.1"/>
    </source>
</evidence>
<feature type="transmembrane region" description="Helical" evidence="6">
    <location>
        <begin position="43"/>
        <end position="62"/>
    </location>
</feature>
<evidence type="ECO:0000256" key="5">
    <source>
        <dbReference type="ARBA" id="ARBA00023136"/>
    </source>
</evidence>
<feature type="transmembrane region" description="Helical" evidence="6">
    <location>
        <begin position="16"/>
        <end position="37"/>
    </location>
</feature>
<dbReference type="EMBL" id="JBHTOC010000005">
    <property type="protein sequence ID" value="MFD1429510.1"/>
    <property type="molecule type" value="Genomic_DNA"/>
</dbReference>
<evidence type="ECO:0000256" key="4">
    <source>
        <dbReference type="ARBA" id="ARBA00022989"/>
    </source>
</evidence>
<dbReference type="Pfam" id="PF04138">
    <property type="entry name" value="GtrA_DPMS_TM"/>
    <property type="match status" value="1"/>
</dbReference>
<dbReference type="Proteomes" id="UP001597196">
    <property type="component" value="Unassembled WGS sequence"/>
</dbReference>
<protein>
    <submittedName>
        <fullName evidence="8">GtrA family protein</fullName>
    </submittedName>
</protein>
<dbReference type="InterPro" id="IPR051401">
    <property type="entry name" value="GtrA_CellWall_Glycosyl"/>
</dbReference>
<keyword evidence="4 6" id="KW-1133">Transmembrane helix</keyword>
<keyword evidence="9" id="KW-1185">Reference proteome</keyword>
<evidence type="ECO:0000259" key="7">
    <source>
        <dbReference type="Pfam" id="PF04138"/>
    </source>
</evidence>
<name>A0ABW4CIH3_9LACO</name>
<evidence type="ECO:0000313" key="9">
    <source>
        <dbReference type="Proteomes" id="UP001597196"/>
    </source>
</evidence>
<sequence>MNWLKRVWQDSRFQETFWYVFFGGWTTVVNFVVYFLFRSGLGWGVLSSNSFAWIASVLFAFFTNKRWVFHSKTSTIYATLLELFKFVFYRLVSFGIDQGMMLLFIDGLHIGDFISKLMTQVFVLVANYLFSKLLIFNRSKKEDTEE</sequence>
<feature type="domain" description="GtrA/DPMS transmembrane" evidence="7">
    <location>
        <begin position="19"/>
        <end position="136"/>
    </location>
</feature>
<comment type="caution">
    <text evidence="8">The sequence shown here is derived from an EMBL/GenBank/DDBJ whole genome shotgun (WGS) entry which is preliminary data.</text>
</comment>
<gene>
    <name evidence="8" type="ORF">ACFQ4P_04515</name>
</gene>
<feature type="transmembrane region" description="Helical" evidence="6">
    <location>
        <begin position="117"/>
        <end position="136"/>
    </location>
</feature>
<dbReference type="InterPro" id="IPR007267">
    <property type="entry name" value="GtrA_DPMS_TM"/>
</dbReference>
<dbReference type="PANTHER" id="PTHR38459:SF5">
    <property type="entry name" value="CELL WALL TEICHOIC ACID GLYCOSYLATION PROTEIN GTCA"/>
    <property type="match status" value="1"/>
</dbReference>
<evidence type="ECO:0000256" key="2">
    <source>
        <dbReference type="ARBA" id="ARBA00009399"/>
    </source>
</evidence>